<gene>
    <name evidence="1" type="ORF">AAFF_G00439290</name>
</gene>
<protein>
    <submittedName>
        <fullName evidence="1">Uncharacterized protein</fullName>
    </submittedName>
</protein>
<evidence type="ECO:0000313" key="2">
    <source>
        <dbReference type="Proteomes" id="UP001221898"/>
    </source>
</evidence>
<dbReference type="PANTHER" id="PTHR36688">
    <property type="entry name" value="ENDO/EXONUCLEASE/PHOSPHATASE DOMAIN-CONTAINING PROTEIN"/>
    <property type="match status" value="1"/>
</dbReference>
<name>A0AAD7WI10_9TELE</name>
<keyword evidence="2" id="KW-1185">Reference proteome</keyword>
<dbReference type="EMBL" id="JAINUG010000098">
    <property type="protein sequence ID" value="KAJ8397380.1"/>
    <property type="molecule type" value="Genomic_DNA"/>
</dbReference>
<sequence>MTTQQHTFPEVESTLEQGLTDMSAYYLENHLRPNPGKTQICSFHLKNREAKRELDVTWAGIKLENHQHPVYLGVTLDRTLSYKAHIQKDEPRTVITKAERTKQAIDNRHLLHEHSAVRKRLGSRSSFLDTSEALETTPTDARTTEWQKQWNSLGSQAAQWKERGITPDECLATGHDQPWAVWKTLNRLRVGEGRCKASMKKWNITTSDACACGEPQTMEHLMNCTQAPQCTGDDLAEPTAAALA</sequence>
<dbReference type="PANTHER" id="PTHR36688:SF1">
    <property type="entry name" value="ENDONUCLEASE_EXONUCLEASE_PHOSPHATASE DOMAIN-CONTAINING PROTEIN"/>
    <property type="match status" value="1"/>
</dbReference>
<dbReference type="AlphaFoldDB" id="A0AAD7WI10"/>
<dbReference type="InterPro" id="IPR052560">
    <property type="entry name" value="RdDP_mobile_element"/>
</dbReference>
<organism evidence="1 2">
    <name type="scientific">Aldrovandia affinis</name>
    <dbReference type="NCBI Taxonomy" id="143900"/>
    <lineage>
        <taxon>Eukaryota</taxon>
        <taxon>Metazoa</taxon>
        <taxon>Chordata</taxon>
        <taxon>Craniata</taxon>
        <taxon>Vertebrata</taxon>
        <taxon>Euteleostomi</taxon>
        <taxon>Actinopterygii</taxon>
        <taxon>Neopterygii</taxon>
        <taxon>Teleostei</taxon>
        <taxon>Notacanthiformes</taxon>
        <taxon>Halosauridae</taxon>
        <taxon>Aldrovandia</taxon>
    </lineage>
</organism>
<reference evidence="1" key="1">
    <citation type="journal article" date="2023" name="Science">
        <title>Genome structures resolve the early diversification of teleost fishes.</title>
        <authorList>
            <person name="Parey E."/>
            <person name="Louis A."/>
            <person name="Montfort J."/>
            <person name="Bouchez O."/>
            <person name="Roques C."/>
            <person name="Iampietro C."/>
            <person name="Lluch J."/>
            <person name="Castinel A."/>
            <person name="Donnadieu C."/>
            <person name="Desvignes T."/>
            <person name="Floi Bucao C."/>
            <person name="Jouanno E."/>
            <person name="Wen M."/>
            <person name="Mejri S."/>
            <person name="Dirks R."/>
            <person name="Jansen H."/>
            <person name="Henkel C."/>
            <person name="Chen W.J."/>
            <person name="Zahm M."/>
            <person name="Cabau C."/>
            <person name="Klopp C."/>
            <person name="Thompson A.W."/>
            <person name="Robinson-Rechavi M."/>
            <person name="Braasch I."/>
            <person name="Lecointre G."/>
            <person name="Bobe J."/>
            <person name="Postlethwait J.H."/>
            <person name="Berthelot C."/>
            <person name="Roest Crollius H."/>
            <person name="Guiguen Y."/>
        </authorList>
    </citation>
    <scope>NUCLEOTIDE SEQUENCE</scope>
    <source>
        <strain evidence="1">NC1722</strain>
    </source>
</reference>
<dbReference type="Proteomes" id="UP001221898">
    <property type="component" value="Unassembled WGS sequence"/>
</dbReference>
<evidence type="ECO:0000313" key="1">
    <source>
        <dbReference type="EMBL" id="KAJ8397380.1"/>
    </source>
</evidence>
<proteinExistence type="predicted"/>
<accession>A0AAD7WI10</accession>
<comment type="caution">
    <text evidence="1">The sequence shown here is derived from an EMBL/GenBank/DDBJ whole genome shotgun (WGS) entry which is preliminary data.</text>
</comment>